<sequence>MDMPQKHSRSLLGRSLYSGSARVVKLSHEERAGMESDPDVLLSPLDFRECVLLRLWKSYKQIYSVSERLSLFGSSQSRIALVIEMCETRIPGREGRRLHDIGDSRNEALRVLKLLVCSGSVQYTTSYESCSNPGHPGQNSTQNSTKPGKITCLRRPGSMITLTCLAADCCWDNSTVPYEKLVHGSNVWKDDWQRQIVLLPFLSRMTHSEFSGAKDNDGQLSLLPSKKCIFLYEWQVLEFNLRGHHVNDDLLHKF</sequence>
<proteinExistence type="predicted"/>
<gene>
    <name evidence="2" type="ORF">Tco_0891073</name>
</gene>
<dbReference type="Proteomes" id="UP001151760">
    <property type="component" value="Unassembled WGS sequence"/>
</dbReference>
<reference evidence="2" key="1">
    <citation type="journal article" date="2022" name="Int. J. Mol. Sci.">
        <title>Draft Genome of Tanacetum Coccineum: Genomic Comparison of Closely Related Tanacetum-Family Plants.</title>
        <authorList>
            <person name="Yamashiro T."/>
            <person name="Shiraishi A."/>
            <person name="Nakayama K."/>
            <person name="Satake H."/>
        </authorList>
    </citation>
    <scope>NUCLEOTIDE SEQUENCE</scope>
</reference>
<protein>
    <submittedName>
        <fullName evidence="2">Uncharacterized protein</fullName>
    </submittedName>
</protein>
<reference evidence="2" key="2">
    <citation type="submission" date="2022-01" db="EMBL/GenBank/DDBJ databases">
        <authorList>
            <person name="Yamashiro T."/>
            <person name="Shiraishi A."/>
            <person name="Satake H."/>
            <person name="Nakayama K."/>
        </authorList>
    </citation>
    <scope>NUCLEOTIDE SEQUENCE</scope>
</reference>
<evidence type="ECO:0000313" key="3">
    <source>
        <dbReference type="Proteomes" id="UP001151760"/>
    </source>
</evidence>
<keyword evidence="3" id="KW-1185">Reference proteome</keyword>
<accession>A0ABQ5C586</accession>
<name>A0ABQ5C586_9ASTR</name>
<dbReference type="EMBL" id="BQNB010013864">
    <property type="protein sequence ID" value="GJT21136.1"/>
    <property type="molecule type" value="Genomic_DNA"/>
</dbReference>
<organism evidence="2 3">
    <name type="scientific">Tanacetum coccineum</name>
    <dbReference type="NCBI Taxonomy" id="301880"/>
    <lineage>
        <taxon>Eukaryota</taxon>
        <taxon>Viridiplantae</taxon>
        <taxon>Streptophyta</taxon>
        <taxon>Embryophyta</taxon>
        <taxon>Tracheophyta</taxon>
        <taxon>Spermatophyta</taxon>
        <taxon>Magnoliopsida</taxon>
        <taxon>eudicotyledons</taxon>
        <taxon>Gunneridae</taxon>
        <taxon>Pentapetalae</taxon>
        <taxon>asterids</taxon>
        <taxon>campanulids</taxon>
        <taxon>Asterales</taxon>
        <taxon>Asteraceae</taxon>
        <taxon>Asteroideae</taxon>
        <taxon>Anthemideae</taxon>
        <taxon>Anthemidinae</taxon>
        <taxon>Tanacetum</taxon>
    </lineage>
</organism>
<evidence type="ECO:0000256" key="1">
    <source>
        <dbReference type="SAM" id="MobiDB-lite"/>
    </source>
</evidence>
<feature type="region of interest" description="Disordered" evidence="1">
    <location>
        <begin position="128"/>
        <end position="147"/>
    </location>
</feature>
<comment type="caution">
    <text evidence="2">The sequence shown here is derived from an EMBL/GenBank/DDBJ whole genome shotgun (WGS) entry which is preliminary data.</text>
</comment>
<feature type="compositionally biased region" description="Polar residues" evidence="1">
    <location>
        <begin position="128"/>
        <end position="146"/>
    </location>
</feature>
<evidence type="ECO:0000313" key="2">
    <source>
        <dbReference type="EMBL" id="GJT21136.1"/>
    </source>
</evidence>